<protein>
    <submittedName>
        <fullName evidence="3">Aminopeptidase P family protein</fullName>
    </submittedName>
</protein>
<dbReference type="SUPFAM" id="SSF55920">
    <property type="entry name" value="Creatinase/aminopeptidase"/>
    <property type="match status" value="1"/>
</dbReference>
<dbReference type="SUPFAM" id="SSF53092">
    <property type="entry name" value="Creatinase/prolidase N-terminal domain"/>
    <property type="match status" value="1"/>
</dbReference>
<dbReference type="InterPro" id="IPR050659">
    <property type="entry name" value="Peptidase_M24B"/>
</dbReference>
<evidence type="ECO:0000313" key="3">
    <source>
        <dbReference type="EMBL" id="MBJ7602795.1"/>
    </source>
</evidence>
<dbReference type="Proteomes" id="UP000620075">
    <property type="component" value="Unassembled WGS sequence"/>
</dbReference>
<evidence type="ECO:0000313" key="4">
    <source>
        <dbReference type="Proteomes" id="UP000620075"/>
    </source>
</evidence>
<dbReference type="Gene3D" id="3.90.230.10">
    <property type="entry name" value="Creatinase/methionine aminopeptidase superfamily"/>
    <property type="match status" value="1"/>
</dbReference>
<dbReference type="PANTHER" id="PTHR46112:SF2">
    <property type="entry name" value="XAA-PRO AMINOPEPTIDASE P-RELATED"/>
    <property type="match status" value="1"/>
</dbReference>
<accession>A0A934N6Q5</accession>
<keyword evidence="3" id="KW-0031">Aminopeptidase</keyword>
<keyword evidence="3" id="KW-0645">Protease</keyword>
<dbReference type="EMBL" id="JAEKNQ010000024">
    <property type="protein sequence ID" value="MBJ7602795.1"/>
    <property type="molecule type" value="Genomic_DNA"/>
</dbReference>
<dbReference type="Pfam" id="PF01321">
    <property type="entry name" value="Creatinase_N"/>
    <property type="match status" value="1"/>
</dbReference>
<dbReference type="InterPro" id="IPR029149">
    <property type="entry name" value="Creatin/AminoP/Spt16_N"/>
</dbReference>
<dbReference type="Gene3D" id="3.40.350.10">
    <property type="entry name" value="Creatinase/prolidase N-terminal domain"/>
    <property type="match status" value="1"/>
</dbReference>
<dbReference type="InterPro" id="IPR000994">
    <property type="entry name" value="Pept_M24"/>
</dbReference>
<feature type="domain" description="Creatinase N-terminal" evidence="2">
    <location>
        <begin position="20"/>
        <end position="170"/>
    </location>
</feature>
<gene>
    <name evidence="3" type="ORF">JF888_06330</name>
</gene>
<dbReference type="Pfam" id="PF00557">
    <property type="entry name" value="Peptidase_M24"/>
    <property type="match status" value="1"/>
</dbReference>
<organism evidence="3 4">
    <name type="scientific">Candidatus Dormiibacter inghamiae</name>
    <dbReference type="NCBI Taxonomy" id="3127013"/>
    <lineage>
        <taxon>Bacteria</taxon>
        <taxon>Bacillati</taxon>
        <taxon>Candidatus Dormiibacterota</taxon>
        <taxon>Candidatus Dormibacteria</taxon>
        <taxon>Candidatus Dormibacterales</taxon>
        <taxon>Candidatus Dormibacteraceae</taxon>
        <taxon>Candidatus Dormiibacter</taxon>
    </lineage>
</organism>
<dbReference type="InterPro" id="IPR000587">
    <property type="entry name" value="Creatinase_N"/>
</dbReference>
<dbReference type="AlphaFoldDB" id="A0A934N6Q5"/>
<dbReference type="CDD" id="cd01066">
    <property type="entry name" value="APP_MetAP"/>
    <property type="match status" value="1"/>
</dbReference>
<sequence>MTDRGSQLRVEESTVELERRWTNIRNLMLAAEIDVLVAQTTTPDAGYVRYLSGQSTRGGHGLSVIFPIDGEMTIVTHGAYQGDVRVNPSDRSGLAGVRRLLTDPYFPAVPYCKDAENALITRALTEYGDSTIGLVGAHQTPYSLRTQIDLDLPAATLVDATDLVDEVRVVKSQEEIVSIRRTAELQDAAMRFAFDVIRPGIRGVDVTAEIERFCRVRGSESGLYLIGSAPPGDPTGVLRPIHQQYRTIQRGDVISILIECSGPGGLYCELGRTAILGGSSRQLVDELEILCAAQSLTADHLRPGADCTEIWLAHNAFLSNIGRPVEKRVHAHGQGYDIVEPPLIRPDEPGRIRAGMNIACHPSYVQSGLFCWVCDNYLVTEQGAERIHAMPQEVGEL</sequence>
<dbReference type="GO" id="GO:0004177">
    <property type="term" value="F:aminopeptidase activity"/>
    <property type="evidence" value="ECO:0007669"/>
    <property type="project" value="UniProtKB-KW"/>
</dbReference>
<reference evidence="3 4" key="1">
    <citation type="submission" date="2020-10" db="EMBL/GenBank/DDBJ databases">
        <title>Ca. Dormibacterota MAGs.</title>
        <authorList>
            <person name="Montgomery K."/>
        </authorList>
    </citation>
    <scope>NUCLEOTIDE SEQUENCE [LARGE SCALE GENOMIC DNA]</scope>
    <source>
        <strain evidence="3">SC8811_S16_3</strain>
    </source>
</reference>
<dbReference type="PANTHER" id="PTHR46112">
    <property type="entry name" value="AMINOPEPTIDASE"/>
    <property type="match status" value="1"/>
</dbReference>
<feature type="domain" description="Peptidase M24" evidence="1">
    <location>
        <begin position="179"/>
        <end position="381"/>
    </location>
</feature>
<comment type="caution">
    <text evidence="3">The sequence shown here is derived from an EMBL/GenBank/DDBJ whole genome shotgun (WGS) entry which is preliminary data.</text>
</comment>
<evidence type="ECO:0000259" key="1">
    <source>
        <dbReference type="Pfam" id="PF00557"/>
    </source>
</evidence>
<name>A0A934N6Q5_9BACT</name>
<dbReference type="InterPro" id="IPR036005">
    <property type="entry name" value="Creatinase/aminopeptidase-like"/>
</dbReference>
<dbReference type="RefSeq" id="WP_338177731.1">
    <property type="nucleotide sequence ID" value="NZ_JAEKNQ010000024.1"/>
</dbReference>
<keyword evidence="3" id="KW-0378">Hydrolase</keyword>
<proteinExistence type="predicted"/>
<evidence type="ECO:0000259" key="2">
    <source>
        <dbReference type="Pfam" id="PF01321"/>
    </source>
</evidence>